<geneLocation type="plasmid" evidence="5">
    <name>unnamed1</name>
</geneLocation>
<dbReference type="InterPro" id="IPR029063">
    <property type="entry name" value="SAM-dependent_MTases_sf"/>
</dbReference>
<dbReference type="EMBL" id="CP163442">
    <property type="protein sequence ID" value="XDQ50082.1"/>
    <property type="molecule type" value="Genomic_DNA"/>
</dbReference>
<dbReference type="InterPro" id="IPR013216">
    <property type="entry name" value="Methyltransf_11"/>
</dbReference>
<evidence type="ECO:0000259" key="4">
    <source>
        <dbReference type="Pfam" id="PF08241"/>
    </source>
</evidence>
<keyword evidence="5" id="KW-0614">Plasmid</keyword>
<evidence type="ECO:0000256" key="1">
    <source>
        <dbReference type="ARBA" id="ARBA00008361"/>
    </source>
</evidence>
<name>A0AB39R263_9ACTN</name>
<dbReference type="CDD" id="cd02440">
    <property type="entry name" value="AdoMet_MTases"/>
    <property type="match status" value="1"/>
</dbReference>
<comment type="similarity">
    <text evidence="1">Belongs to the methyltransferase superfamily.</text>
</comment>
<keyword evidence="2 5" id="KW-0489">Methyltransferase</keyword>
<dbReference type="AlphaFoldDB" id="A0AB39R263"/>
<dbReference type="EC" id="2.1.1.-" evidence="5"/>
<protein>
    <submittedName>
        <fullName evidence="5">Class I SAM-dependent methyltransferase</fullName>
        <ecNumber evidence="5">2.1.1.-</ecNumber>
    </submittedName>
</protein>
<reference evidence="5" key="1">
    <citation type="submission" date="2024-07" db="EMBL/GenBank/DDBJ databases">
        <authorList>
            <person name="Yu S.T."/>
        </authorList>
    </citation>
    <scope>NUCLEOTIDE SEQUENCE</scope>
    <source>
        <strain evidence="5">R39</strain>
        <plasmid evidence="5">unnamed1</plasmid>
    </source>
</reference>
<dbReference type="Gene3D" id="3.40.50.150">
    <property type="entry name" value="Vaccinia Virus protein VP39"/>
    <property type="match status" value="1"/>
</dbReference>
<dbReference type="RefSeq" id="WP_369228606.1">
    <property type="nucleotide sequence ID" value="NZ_CP163442.1"/>
</dbReference>
<evidence type="ECO:0000256" key="2">
    <source>
        <dbReference type="ARBA" id="ARBA00022603"/>
    </source>
</evidence>
<feature type="domain" description="Methyltransferase type 11" evidence="4">
    <location>
        <begin position="46"/>
        <end position="139"/>
    </location>
</feature>
<dbReference type="GO" id="GO:0008757">
    <property type="term" value="F:S-adenosylmethionine-dependent methyltransferase activity"/>
    <property type="evidence" value="ECO:0007669"/>
    <property type="project" value="InterPro"/>
</dbReference>
<evidence type="ECO:0000256" key="3">
    <source>
        <dbReference type="ARBA" id="ARBA00022679"/>
    </source>
</evidence>
<dbReference type="InterPro" id="IPR051052">
    <property type="entry name" value="Diverse_substrate_MTase"/>
</dbReference>
<dbReference type="PANTHER" id="PTHR44942">
    <property type="entry name" value="METHYLTRANSF_11 DOMAIN-CONTAINING PROTEIN"/>
    <property type="match status" value="1"/>
</dbReference>
<evidence type="ECO:0000313" key="5">
    <source>
        <dbReference type="EMBL" id="XDQ50082.1"/>
    </source>
</evidence>
<proteinExistence type="inferred from homology"/>
<dbReference type="SUPFAM" id="SSF53335">
    <property type="entry name" value="S-adenosyl-L-methionine-dependent methyltransferases"/>
    <property type="match status" value="1"/>
</dbReference>
<dbReference type="Pfam" id="PF08241">
    <property type="entry name" value="Methyltransf_11"/>
    <property type="match status" value="1"/>
</dbReference>
<sequence length="257" mass="28532">MGQDVDYSARLYAGYTEGRALGESAIEIWRSAFSRNASSERPLTVLDLGCGTGRFTPVLADLFGGPVVGVEPAQRMLSIAETKNQHPEASYVLGDAENIPLDDNSCDLALLFLMFHHVPNRDAAAQELARVLRPGGRVLLVSSFGDRLEERLWFQFFPRARQIEERMFPSFDEVTGLFADSGFNYIGLDRVECEVASSFRAYADKISHRAIPTFEYLEEDEIETGFSLLHDAASKDAGQVPVRESADVLVFELRAIS</sequence>
<dbReference type="GO" id="GO:0032259">
    <property type="term" value="P:methylation"/>
    <property type="evidence" value="ECO:0007669"/>
    <property type="project" value="UniProtKB-KW"/>
</dbReference>
<gene>
    <name evidence="5" type="ORF">AB5J52_49170</name>
</gene>
<keyword evidence="3 5" id="KW-0808">Transferase</keyword>
<dbReference type="PANTHER" id="PTHR44942:SF4">
    <property type="entry name" value="METHYLTRANSFERASE TYPE 11 DOMAIN-CONTAINING PROTEIN"/>
    <property type="match status" value="1"/>
</dbReference>
<organism evidence="5">
    <name type="scientific">Streptomyces sp. R39</name>
    <dbReference type="NCBI Taxonomy" id="3238631"/>
    <lineage>
        <taxon>Bacteria</taxon>
        <taxon>Bacillati</taxon>
        <taxon>Actinomycetota</taxon>
        <taxon>Actinomycetes</taxon>
        <taxon>Kitasatosporales</taxon>
        <taxon>Streptomycetaceae</taxon>
        <taxon>Streptomyces</taxon>
    </lineage>
</organism>
<accession>A0AB39R263</accession>